<sequence>MQSTQTYPEAIPFRKGARGLDTDIWISLVLTRPLDLADAAITKVEHHQSLKNPQQDFLAIYVTHPIRPTIFVIERRKPAAGSPEPFLSLLHASSSSLWASLPEFTISIPTPEAKKPLSSITQRRKDRRLLRTLYFPSGASPSDMQLAILLQTVHDTPPLLDSYARSVFDLLKALFMGREQGEGSQSLVKGSSEVVSGLFAAAVENFRKSQRDQGKPLGLDLWIDFVRTRPSGLSDAVVHKIEHRKQLDHSRREVLAVYLTHPLHDGQTVFLIEHSIPQKAFLARLFSSKVTSPMKMISSSSPVTITRSSQLNQARNCVHALFIQENDEPIRTISFEINPLDSDLATILEDQLSVLETDEKEYLAYGSFAARAFDACGDRIPGSNISDGNPRPDRRR</sequence>
<dbReference type="InParanoid" id="W4KKK5"/>
<dbReference type="Proteomes" id="UP000030671">
    <property type="component" value="Unassembled WGS sequence"/>
</dbReference>
<protein>
    <submittedName>
        <fullName evidence="1">Uncharacterized protein</fullName>
    </submittedName>
</protein>
<dbReference type="AlphaFoldDB" id="W4KKK5"/>
<proteinExistence type="predicted"/>
<evidence type="ECO:0000313" key="1">
    <source>
        <dbReference type="EMBL" id="ETW86373.1"/>
    </source>
</evidence>
<organism evidence="1 2">
    <name type="scientific">Heterobasidion irregulare (strain TC 32-1)</name>
    <dbReference type="NCBI Taxonomy" id="747525"/>
    <lineage>
        <taxon>Eukaryota</taxon>
        <taxon>Fungi</taxon>
        <taxon>Dikarya</taxon>
        <taxon>Basidiomycota</taxon>
        <taxon>Agaricomycotina</taxon>
        <taxon>Agaricomycetes</taxon>
        <taxon>Russulales</taxon>
        <taxon>Bondarzewiaceae</taxon>
        <taxon>Heterobasidion</taxon>
        <taxon>Heterobasidion annosum species complex</taxon>
    </lineage>
</organism>
<evidence type="ECO:0000313" key="2">
    <source>
        <dbReference type="Proteomes" id="UP000030671"/>
    </source>
</evidence>
<gene>
    <name evidence="1" type="ORF">HETIRDRAFT_449213</name>
</gene>
<dbReference type="KEGG" id="hir:HETIRDRAFT_449213"/>
<accession>W4KKK5</accession>
<dbReference type="OrthoDB" id="2917832at2759"/>
<name>W4KKK5_HETIT</name>
<dbReference type="HOGENOM" id="CLU_696497_0_0_1"/>
<dbReference type="GeneID" id="20675920"/>
<keyword evidence="2" id="KW-1185">Reference proteome</keyword>
<reference evidence="1 2" key="1">
    <citation type="journal article" date="2012" name="New Phytol.">
        <title>Insight into trade-off between wood decay and parasitism from the genome of a fungal forest pathogen.</title>
        <authorList>
            <person name="Olson A."/>
            <person name="Aerts A."/>
            <person name="Asiegbu F."/>
            <person name="Belbahri L."/>
            <person name="Bouzid O."/>
            <person name="Broberg A."/>
            <person name="Canback B."/>
            <person name="Coutinho P.M."/>
            <person name="Cullen D."/>
            <person name="Dalman K."/>
            <person name="Deflorio G."/>
            <person name="van Diepen L.T."/>
            <person name="Dunand C."/>
            <person name="Duplessis S."/>
            <person name="Durling M."/>
            <person name="Gonthier P."/>
            <person name="Grimwood J."/>
            <person name="Fossdal C.G."/>
            <person name="Hansson D."/>
            <person name="Henrissat B."/>
            <person name="Hietala A."/>
            <person name="Himmelstrand K."/>
            <person name="Hoffmeister D."/>
            <person name="Hogberg N."/>
            <person name="James T.Y."/>
            <person name="Karlsson M."/>
            <person name="Kohler A."/>
            <person name="Kues U."/>
            <person name="Lee Y.H."/>
            <person name="Lin Y.C."/>
            <person name="Lind M."/>
            <person name="Lindquist E."/>
            <person name="Lombard V."/>
            <person name="Lucas S."/>
            <person name="Lunden K."/>
            <person name="Morin E."/>
            <person name="Murat C."/>
            <person name="Park J."/>
            <person name="Raffaello T."/>
            <person name="Rouze P."/>
            <person name="Salamov A."/>
            <person name="Schmutz J."/>
            <person name="Solheim H."/>
            <person name="Stahlberg J."/>
            <person name="Velez H."/>
            <person name="de Vries R.P."/>
            <person name="Wiebenga A."/>
            <person name="Woodward S."/>
            <person name="Yakovlev I."/>
            <person name="Garbelotto M."/>
            <person name="Martin F."/>
            <person name="Grigoriev I.V."/>
            <person name="Stenlid J."/>
        </authorList>
    </citation>
    <scope>NUCLEOTIDE SEQUENCE [LARGE SCALE GENOMIC DNA]</scope>
    <source>
        <strain evidence="1 2">TC 32-1</strain>
    </source>
</reference>
<dbReference type="RefSeq" id="XP_009543115.1">
    <property type="nucleotide sequence ID" value="XM_009544820.1"/>
</dbReference>
<dbReference type="EMBL" id="KI925455">
    <property type="protein sequence ID" value="ETW86373.1"/>
    <property type="molecule type" value="Genomic_DNA"/>
</dbReference>